<dbReference type="Proteomes" id="UP000059419">
    <property type="component" value="Chromosome 1"/>
</dbReference>
<evidence type="ECO:0000259" key="2">
    <source>
        <dbReference type="Pfam" id="PF07338"/>
    </source>
</evidence>
<sequence length="92" mass="9489">MNETREAIMKSILVVALVAFGISPLTGFAAQQGTLNEAQRPQVIAVNATGSTSLMSLESQLSGKANAAGAKSYRMISTSGSSSLYGTATVYN</sequence>
<organism evidence="3 4">
    <name type="scientific">Duffyella gerundensis</name>
    <dbReference type="NCBI Taxonomy" id="1619313"/>
    <lineage>
        <taxon>Bacteria</taxon>
        <taxon>Pseudomonadati</taxon>
        <taxon>Pseudomonadota</taxon>
        <taxon>Gammaproteobacteria</taxon>
        <taxon>Enterobacterales</taxon>
        <taxon>Erwiniaceae</taxon>
        <taxon>Duffyella</taxon>
    </lineage>
</organism>
<evidence type="ECO:0000313" key="4">
    <source>
        <dbReference type="Proteomes" id="UP000059419"/>
    </source>
</evidence>
<keyword evidence="1" id="KW-0732">Signal</keyword>
<feature type="domain" description="YdgH/BhsA/McbA-like" evidence="2">
    <location>
        <begin position="46"/>
        <end position="92"/>
    </location>
</feature>
<keyword evidence="4" id="KW-1185">Reference proteome</keyword>
<evidence type="ECO:0000256" key="1">
    <source>
        <dbReference type="ARBA" id="ARBA00022729"/>
    </source>
</evidence>
<dbReference type="AlphaFoldDB" id="A0A0U5GMM9"/>
<dbReference type="SUPFAM" id="SSF159871">
    <property type="entry name" value="YdgH-like"/>
    <property type="match status" value="1"/>
</dbReference>
<dbReference type="PATRIC" id="fig|1619313.3.peg.1920"/>
<dbReference type="Gene3D" id="3.30.1660.10">
    <property type="entry name" value="Flavin-binding protein dodecin"/>
    <property type="match status" value="1"/>
</dbReference>
<reference evidence="4" key="1">
    <citation type="submission" date="2015-11" db="EMBL/GenBank/DDBJ databases">
        <authorList>
            <person name="Blom J."/>
        </authorList>
    </citation>
    <scope>NUCLEOTIDE SEQUENCE [LARGE SCALE GENOMIC DNA]</scope>
</reference>
<gene>
    <name evidence="3" type="ORF">EM595_1848</name>
</gene>
<dbReference type="KEGG" id="ege:EM595_1848"/>
<name>A0A0U5GMM9_9GAMM</name>
<protein>
    <submittedName>
        <fullName evidence="3">Putative membrane protein</fullName>
    </submittedName>
</protein>
<dbReference type="Pfam" id="PF07338">
    <property type="entry name" value="YdgH_BhsA-like"/>
    <property type="match status" value="1"/>
</dbReference>
<dbReference type="InterPro" id="IPR010854">
    <property type="entry name" value="YdgH/BhsA/McbA-like_dom"/>
</dbReference>
<proteinExistence type="predicted"/>
<dbReference type="InterPro" id="IPR025543">
    <property type="entry name" value="Dodecin-like"/>
</dbReference>
<evidence type="ECO:0000313" key="3">
    <source>
        <dbReference type="EMBL" id="CUU24082.1"/>
    </source>
</evidence>
<dbReference type="EMBL" id="LN907827">
    <property type="protein sequence ID" value="CUU24082.1"/>
    <property type="molecule type" value="Genomic_DNA"/>
</dbReference>
<dbReference type="STRING" id="1619313.EM595_1848"/>
<dbReference type="InterPro" id="IPR036275">
    <property type="entry name" value="YdgH-like_sf"/>
</dbReference>
<accession>A0A0U5GMM9</accession>